<evidence type="ECO:0000313" key="2">
    <source>
        <dbReference type="EMBL" id="OBZ76177.1"/>
    </source>
</evidence>
<feature type="compositionally biased region" description="Polar residues" evidence="1">
    <location>
        <begin position="1"/>
        <end position="13"/>
    </location>
</feature>
<name>A0A1C7MHT3_GRIFR</name>
<accession>A0A1C7MHT3</accession>
<organism evidence="2 3">
    <name type="scientific">Grifola frondosa</name>
    <name type="common">Maitake</name>
    <name type="synonym">Polyporus frondosus</name>
    <dbReference type="NCBI Taxonomy" id="5627"/>
    <lineage>
        <taxon>Eukaryota</taxon>
        <taxon>Fungi</taxon>
        <taxon>Dikarya</taxon>
        <taxon>Basidiomycota</taxon>
        <taxon>Agaricomycotina</taxon>
        <taxon>Agaricomycetes</taxon>
        <taxon>Polyporales</taxon>
        <taxon>Grifolaceae</taxon>
        <taxon>Grifola</taxon>
    </lineage>
</organism>
<dbReference type="Proteomes" id="UP000092993">
    <property type="component" value="Unassembled WGS sequence"/>
</dbReference>
<dbReference type="AlphaFoldDB" id="A0A1C7MHT3"/>
<dbReference type="EMBL" id="LUGG01000003">
    <property type="protein sequence ID" value="OBZ76177.1"/>
    <property type="molecule type" value="Genomic_DNA"/>
</dbReference>
<proteinExistence type="predicted"/>
<gene>
    <name evidence="2" type="ORF">A0H81_03210</name>
</gene>
<feature type="region of interest" description="Disordered" evidence="1">
    <location>
        <begin position="162"/>
        <end position="184"/>
    </location>
</feature>
<keyword evidence="3" id="KW-1185">Reference proteome</keyword>
<feature type="compositionally biased region" description="Low complexity" evidence="1">
    <location>
        <begin position="165"/>
        <end position="176"/>
    </location>
</feature>
<feature type="region of interest" description="Disordered" evidence="1">
    <location>
        <begin position="1"/>
        <end position="25"/>
    </location>
</feature>
<reference evidence="2 3" key="1">
    <citation type="submission" date="2016-03" db="EMBL/GenBank/DDBJ databases">
        <title>Whole genome sequencing of Grifola frondosa 9006-11.</title>
        <authorList>
            <person name="Min B."/>
            <person name="Park H."/>
            <person name="Kim J.-G."/>
            <person name="Cho H."/>
            <person name="Oh Y.-L."/>
            <person name="Kong W.-S."/>
            <person name="Choi I.-G."/>
        </authorList>
    </citation>
    <scope>NUCLEOTIDE SEQUENCE [LARGE SCALE GENOMIC DNA]</scope>
    <source>
        <strain evidence="2 3">9006-11</strain>
    </source>
</reference>
<evidence type="ECO:0000256" key="1">
    <source>
        <dbReference type="SAM" id="MobiDB-lite"/>
    </source>
</evidence>
<comment type="caution">
    <text evidence="2">The sequence shown here is derived from an EMBL/GenBank/DDBJ whole genome shotgun (WGS) entry which is preliminary data.</text>
</comment>
<evidence type="ECO:0000313" key="3">
    <source>
        <dbReference type="Proteomes" id="UP000092993"/>
    </source>
</evidence>
<protein>
    <submittedName>
        <fullName evidence="2">Uncharacterized protein</fullName>
    </submittedName>
</protein>
<sequence>MTGLFNRSLSPTFHNPFRPKAGKTTKEDIQIFEEPVQPLETDSPRHFEVLRRPHFEDVFIEDGMSNFEEASPAYLQAASPPYAPTAYQNGSAQNMAVASSRGPFGNFNFISDVNAPNNMNFERNRRQVLSDPPSPLTKLPPEGATVQRTGLQDRDIYDAFPVPPAHVTHVTPQPQARRARRRSRAPAFLQRVRALLHRRRFSVPEVDFDLRRRQHEQRADRSHAGFSPNPPIALKVFNFAIFPSKVVASPPMYFVVMFFSRPSNRTHWTSLRKRSRQTIRSST</sequence>